<dbReference type="EMBL" id="LCRD01000001">
    <property type="protein sequence ID" value="KKW30897.1"/>
    <property type="molecule type" value="Genomic_DNA"/>
</dbReference>
<reference evidence="11 12" key="1">
    <citation type="journal article" date="2015" name="Nature">
        <title>rRNA introns, odd ribosomes, and small enigmatic genomes across a large radiation of phyla.</title>
        <authorList>
            <person name="Brown C.T."/>
            <person name="Hug L.A."/>
            <person name="Thomas B.C."/>
            <person name="Sharon I."/>
            <person name="Castelle C.J."/>
            <person name="Singh A."/>
            <person name="Wilkins M.J."/>
            <person name="Williams K.H."/>
            <person name="Banfield J.F."/>
        </authorList>
    </citation>
    <scope>NUCLEOTIDE SEQUENCE [LARGE SCALE GENOMIC DNA]</scope>
</reference>
<evidence type="ECO:0000256" key="8">
    <source>
        <dbReference type="ARBA" id="ARBA00022884"/>
    </source>
</evidence>
<dbReference type="Pfam" id="PF01743">
    <property type="entry name" value="PolyA_pol"/>
    <property type="match status" value="1"/>
</dbReference>
<dbReference type="InterPro" id="IPR050124">
    <property type="entry name" value="tRNA_CCA-adding_enzyme"/>
</dbReference>
<evidence type="ECO:0000256" key="4">
    <source>
        <dbReference type="ARBA" id="ARBA00022723"/>
    </source>
</evidence>
<accession>A0A0G1ZRL3</accession>
<name>A0A0G1ZRL3_9BACT</name>
<keyword evidence="6" id="KW-0067">ATP-binding</keyword>
<evidence type="ECO:0000259" key="10">
    <source>
        <dbReference type="Pfam" id="PF01743"/>
    </source>
</evidence>
<dbReference type="InterPro" id="IPR043519">
    <property type="entry name" value="NT_sf"/>
</dbReference>
<dbReference type="PANTHER" id="PTHR47545">
    <property type="entry name" value="MULTIFUNCTIONAL CCA PROTEIN"/>
    <property type="match status" value="1"/>
</dbReference>
<evidence type="ECO:0000256" key="1">
    <source>
        <dbReference type="ARBA" id="ARBA00022679"/>
    </source>
</evidence>
<dbReference type="Gene3D" id="1.10.3090.10">
    <property type="entry name" value="cca-adding enzyme, domain 2"/>
    <property type="match status" value="1"/>
</dbReference>
<dbReference type="GO" id="GO:0005524">
    <property type="term" value="F:ATP binding"/>
    <property type="evidence" value="ECO:0007669"/>
    <property type="project" value="UniProtKB-KW"/>
</dbReference>
<dbReference type="Proteomes" id="UP000034846">
    <property type="component" value="Unassembled WGS sequence"/>
</dbReference>
<sequence length="478" mass="54357">MHPLEYARRSTPAHQRVGALVADASELGWAFSLMRDMPEADVFLVGGSVRDAITGRRPHEWHTLVRDVTPARLTRWLSAQGRVERVNDGVWQFTPTNAPTCVEIALPRVRVPNADMRRADFFADHKLRIEDDLASRDFSVNAMAYSLRDGRLTDPHGGLHDLTRYREIRPIRNAHDHFGQEPNSLMRALRIAADVGLQIEKNTWHAIQAHGHRLNHVVHDSDGKATHAVPRHHLGREFLLGLRSNGSYFLKLVHDSGLLHHSVPELRQLTDIRHTDQESGWQKTEKLISVLESERHRKLYGIIIPSAALLVAALVYFFEDASQDQLRSLISRLHLHRAKDARLDFDHHHAFWLLEKARELETSNHDEMPLSRLERLLHGQQGAELLALLHAAHIASGSHSVARERLNEMRTRRETLLTRFTMPKLLKGRDIVALGLTPGHHVRAILDKVRDAQLSGVLTSRRAALDFARYLVCHGDVC</sequence>
<keyword evidence="1 9" id="KW-0808">Transferase</keyword>
<dbReference type="SUPFAM" id="SSF81891">
    <property type="entry name" value="Poly A polymerase C-terminal region-like"/>
    <property type="match status" value="1"/>
</dbReference>
<evidence type="ECO:0000256" key="2">
    <source>
        <dbReference type="ARBA" id="ARBA00022694"/>
    </source>
</evidence>
<protein>
    <submittedName>
        <fullName evidence="11">Polynucleotide adenylyltransferase</fullName>
    </submittedName>
</protein>
<comment type="caution">
    <text evidence="11">The sequence shown here is derived from an EMBL/GenBank/DDBJ whole genome shotgun (WGS) entry which is preliminary data.</text>
</comment>
<dbReference type="AlphaFoldDB" id="A0A0G1ZRL3"/>
<comment type="similarity">
    <text evidence="9">Belongs to the tRNA nucleotidyltransferase/poly(A) polymerase family.</text>
</comment>
<evidence type="ECO:0000256" key="3">
    <source>
        <dbReference type="ARBA" id="ARBA00022695"/>
    </source>
</evidence>
<dbReference type="GO" id="GO:0046872">
    <property type="term" value="F:metal ion binding"/>
    <property type="evidence" value="ECO:0007669"/>
    <property type="project" value="UniProtKB-KW"/>
</dbReference>
<dbReference type="PANTHER" id="PTHR47545:SF1">
    <property type="entry name" value="MULTIFUNCTIONAL CCA PROTEIN"/>
    <property type="match status" value="1"/>
</dbReference>
<keyword evidence="5" id="KW-0547">Nucleotide-binding</keyword>
<feature type="domain" description="Poly A polymerase head" evidence="10">
    <location>
        <begin position="42"/>
        <end position="164"/>
    </location>
</feature>
<dbReference type="InterPro" id="IPR002646">
    <property type="entry name" value="PolA_pol_head_dom"/>
</dbReference>
<dbReference type="GO" id="GO:0016779">
    <property type="term" value="F:nucleotidyltransferase activity"/>
    <property type="evidence" value="ECO:0007669"/>
    <property type="project" value="UniProtKB-KW"/>
</dbReference>
<dbReference type="SUPFAM" id="SSF81301">
    <property type="entry name" value="Nucleotidyltransferase"/>
    <property type="match status" value="1"/>
</dbReference>
<evidence type="ECO:0000313" key="12">
    <source>
        <dbReference type="Proteomes" id="UP000034846"/>
    </source>
</evidence>
<evidence type="ECO:0000256" key="6">
    <source>
        <dbReference type="ARBA" id="ARBA00022840"/>
    </source>
</evidence>
<dbReference type="GO" id="GO:0003723">
    <property type="term" value="F:RNA binding"/>
    <property type="evidence" value="ECO:0007669"/>
    <property type="project" value="UniProtKB-KW"/>
</dbReference>
<evidence type="ECO:0000256" key="9">
    <source>
        <dbReference type="RuleBase" id="RU003953"/>
    </source>
</evidence>
<keyword evidence="3 11" id="KW-0548">Nucleotidyltransferase</keyword>
<dbReference type="Gene3D" id="3.30.460.10">
    <property type="entry name" value="Beta Polymerase, domain 2"/>
    <property type="match status" value="1"/>
</dbReference>
<evidence type="ECO:0000256" key="7">
    <source>
        <dbReference type="ARBA" id="ARBA00022842"/>
    </source>
</evidence>
<keyword evidence="2" id="KW-0819">tRNA processing</keyword>
<evidence type="ECO:0000256" key="5">
    <source>
        <dbReference type="ARBA" id="ARBA00022741"/>
    </source>
</evidence>
<keyword evidence="8 9" id="KW-0694">RNA-binding</keyword>
<evidence type="ECO:0000313" key="11">
    <source>
        <dbReference type="EMBL" id="KKW30897.1"/>
    </source>
</evidence>
<dbReference type="GO" id="GO:0008033">
    <property type="term" value="P:tRNA processing"/>
    <property type="evidence" value="ECO:0007669"/>
    <property type="project" value="UniProtKB-KW"/>
</dbReference>
<proteinExistence type="inferred from homology"/>
<keyword evidence="4" id="KW-0479">Metal-binding</keyword>
<gene>
    <name evidence="11" type="ORF">UY72_C0001G0009</name>
</gene>
<keyword evidence="7" id="KW-0460">Magnesium</keyword>
<organism evidence="11 12">
    <name type="scientific">Candidatus Uhrbacteria bacterium GW2011_GWD2_52_7</name>
    <dbReference type="NCBI Taxonomy" id="1618989"/>
    <lineage>
        <taxon>Bacteria</taxon>
        <taxon>Candidatus Uhriibacteriota</taxon>
    </lineage>
</organism>